<sequence>MKSISEYLQLLSDYMRTHASVYRITRMGIFGSVARGEQTETSDIDICFEGDAPTLFTLARIKYELEALLGRPVDLVRVRERMDEVLKQNIQKEAIYV</sequence>
<dbReference type="SUPFAM" id="SSF81301">
    <property type="entry name" value="Nucleotidyltransferase"/>
    <property type="match status" value="1"/>
</dbReference>
<dbReference type="PANTHER" id="PTHR33571:SF14">
    <property type="entry name" value="PROTEIN ADENYLYLTRANSFERASE MJ0435-RELATED"/>
    <property type="match status" value="1"/>
</dbReference>
<comment type="caution">
    <text evidence="11">The sequence shown here is derived from an EMBL/GenBank/DDBJ whole genome shotgun (WGS) entry which is preliminary data.</text>
</comment>
<evidence type="ECO:0000256" key="2">
    <source>
        <dbReference type="ARBA" id="ARBA00022649"/>
    </source>
</evidence>
<gene>
    <name evidence="11" type="ORF">H8S64_15695</name>
</gene>
<comment type="cofactor">
    <cofactor evidence="1">
        <name>Mg(2+)</name>
        <dbReference type="ChEBI" id="CHEBI:18420"/>
    </cofactor>
</comment>
<dbReference type="CDD" id="cd05403">
    <property type="entry name" value="NT_KNTase_like"/>
    <property type="match status" value="1"/>
</dbReference>
<name>A0ABR7D3N8_9BACT</name>
<evidence type="ECO:0000259" key="10">
    <source>
        <dbReference type="Pfam" id="PF01909"/>
    </source>
</evidence>
<dbReference type="PANTHER" id="PTHR33571">
    <property type="entry name" value="SSL8005 PROTEIN"/>
    <property type="match status" value="1"/>
</dbReference>
<keyword evidence="2" id="KW-1277">Toxin-antitoxin system</keyword>
<dbReference type="Proteomes" id="UP000646484">
    <property type="component" value="Unassembled WGS sequence"/>
</dbReference>
<keyword evidence="5" id="KW-0479">Metal-binding</keyword>
<evidence type="ECO:0000256" key="6">
    <source>
        <dbReference type="ARBA" id="ARBA00022741"/>
    </source>
</evidence>
<dbReference type="EMBL" id="JACOOH010000007">
    <property type="protein sequence ID" value="MBC5622539.1"/>
    <property type="molecule type" value="Genomic_DNA"/>
</dbReference>
<protein>
    <submittedName>
        <fullName evidence="11">Nucleotidyltransferase family protein</fullName>
    </submittedName>
</protein>
<evidence type="ECO:0000313" key="12">
    <source>
        <dbReference type="Proteomes" id="UP000646484"/>
    </source>
</evidence>
<dbReference type="InterPro" id="IPR002934">
    <property type="entry name" value="Polymerase_NTP_transf_dom"/>
</dbReference>
<keyword evidence="3" id="KW-0808">Transferase</keyword>
<proteinExistence type="inferred from homology"/>
<evidence type="ECO:0000256" key="8">
    <source>
        <dbReference type="ARBA" id="ARBA00022842"/>
    </source>
</evidence>
<dbReference type="Gene3D" id="3.30.460.10">
    <property type="entry name" value="Beta Polymerase, domain 2"/>
    <property type="match status" value="1"/>
</dbReference>
<evidence type="ECO:0000256" key="3">
    <source>
        <dbReference type="ARBA" id="ARBA00022679"/>
    </source>
</evidence>
<keyword evidence="12" id="KW-1185">Reference proteome</keyword>
<keyword evidence="4" id="KW-0548">Nucleotidyltransferase</keyword>
<evidence type="ECO:0000256" key="5">
    <source>
        <dbReference type="ARBA" id="ARBA00022723"/>
    </source>
</evidence>
<keyword evidence="7" id="KW-0067">ATP-binding</keyword>
<evidence type="ECO:0000256" key="9">
    <source>
        <dbReference type="ARBA" id="ARBA00038276"/>
    </source>
</evidence>
<dbReference type="Pfam" id="PF01909">
    <property type="entry name" value="NTP_transf_2"/>
    <property type="match status" value="1"/>
</dbReference>
<evidence type="ECO:0000256" key="1">
    <source>
        <dbReference type="ARBA" id="ARBA00001946"/>
    </source>
</evidence>
<comment type="similarity">
    <text evidence="9">Belongs to the MntA antitoxin family.</text>
</comment>
<accession>A0ABR7D3N8</accession>
<keyword evidence="6" id="KW-0547">Nucleotide-binding</keyword>
<evidence type="ECO:0000256" key="4">
    <source>
        <dbReference type="ARBA" id="ARBA00022695"/>
    </source>
</evidence>
<dbReference type="InterPro" id="IPR052038">
    <property type="entry name" value="Type-VII_TA_antitoxin"/>
</dbReference>
<dbReference type="RefSeq" id="WP_099290048.1">
    <property type="nucleotide sequence ID" value="NZ_JACOOH010000007.1"/>
</dbReference>
<evidence type="ECO:0000256" key="7">
    <source>
        <dbReference type="ARBA" id="ARBA00022840"/>
    </source>
</evidence>
<reference evidence="11 12" key="1">
    <citation type="submission" date="2020-08" db="EMBL/GenBank/DDBJ databases">
        <title>Genome public.</title>
        <authorList>
            <person name="Liu C."/>
            <person name="Sun Q."/>
        </authorList>
    </citation>
    <scope>NUCLEOTIDE SEQUENCE [LARGE SCALE GENOMIC DNA]</scope>
    <source>
        <strain evidence="11 12">NSJ-56</strain>
    </source>
</reference>
<organism evidence="11 12">
    <name type="scientific">Butyricimonas hominis</name>
    <dbReference type="NCBI Taxonomy" id="2763032"/>
    <lineage>
        <taxon>Bacteria</taxon>
        <taxon>Pseudomonadati</taxon>
        <taxon>Bacteroidota</taxon>
        <taxon>Bacteroidia</taxon>
        <taxon>Bacteroidales</taxon>
        <taxon>Odoribacteraceae</taxon>
        <taxon>Butyricimonas</taxon>
    </lineage>
</organism>
<dbReference type="InterPro" id="IPR043519">
    <property type="entry name" value="NT_sf"/>
</dbReference>
<keyword evidence="8" id="KW-0460">Magnesium</keyword>
<evidence type="ECO:0000313" key="11">
    <source>
        <dbReference type="EMBL" id="MBC5622539.1"/>
    </source>
</evidence>
<feature type="domain" description="Polymerase nucleotidyl transferase" evidence="10">
    <location>
        <begin position="19"/>
        <end position="97"/>
    </location>
</feature>